<accession>A0AA86NJU5</accession>
<feature type="transmembrane region" description="Helical" evidence="1">
    <location>
        <begin position="12"/>
        <end position="38"/>
    </location>
</feature>
<proteinExistence type="predicted"/>
<keyword evidence="4" id="KW-1185">Reference proteome</keyword>
<dbReference type="EMBL" id="CATOUU010000220">
    <property type="protein sequence ID" value="CAI9921319.1"/>
    <property type="molecule type" value="Genomic_DNA"/>
</dbReference>
<evidence type="ECO:0000256" key="1">
    <source>
        <dbReference type="SAM" id="Phobius"/>
    </source>
</evidence>
<organism evidence="2">
    <name type="scientific">Hexamita inflata</name>
    <dbReference type="NCBI Taxonomy" id="28002"/>
    <lineage>
        <taxon>Eukaryota</taxon>
        <taxon>Metamonada</taxon>
        <taxon>Diplomonadida</taxon>
        <taxon>Hexamitidae</taxon>
        <taxon>Hexamitinae</taxon>
        <taxon>Hexamita</taxon>
    </lineage>
</organism>
<comment type="caution">
    <text evidence="2">The sequence shown here is derived from an EMBL/GenBank/DDBJ whole genome shotgun (WGS) entry which is preliminary data.</text>
</comment>
<evidence type="ECO:0000313" key="4">
    <source>
        <dbReference type="Proteomes" id="UP001642409"/>
    </source>
</evidence>
<reference evidence="3 4" key="2">
    <citation type="submission" date="2024-07" db="EMBL/GenBank/DDBJ databases">
        <authorList>
            <person name="Akdeniz Z."/>
        </authorList>
    </citation>
    <scope>NUCLEOTIDE SEQUENCE [LARGE SCALE GENOMIC DNA]</scope>
</reference>
<sequence>MAKCSQTSKQKAFKALCVIFSPLLIVCIPVVFIFYLLLIIPLKSISYKIFQGKYHRSRLARALQHKQEIKIKQHQICDVMFPFRPFPSIDMHISVASGYLILTNSELVCMCRQRLKYCFSPGQTEQFCYYLSFEKYKYVVQETSLTLQPGWTQNTCLYNNKQYIVIFDFIFILSNFDLLLVAKIPDYGLCKSQPTNLNFSAQIFTFNNNLYVHNNSSKLFKITNQITNKFKCVNTNQNNVFYAQFCDHVFVFQFNKIQKLKCIFELELVQDIRSSRLLFCSGAIAILVVHCEWQRKCESLYIVNMLDECVIPWLDTDHQFVKVDDNVYNEQINQDALELDQTGFKIKDKLVDQILGIEFRKRVSDYRNTYERNKKTFVNAHKIYEFVFKAELELILEPQFKRTISAFRLLSETIQNKIQETNKTVSGLVEIQNQMVQTYNFMQEEIELNNQ</sequence>
<keyword evidence="1" id="KW-0472">Membrane</keyword>
<dbReference type="Proteomes" id="UP001642409">
    <property type="component" value="Unassembled WGS sequence"/>
</dbReference>
<evidence type="ECO:0000313" key="3">
    <source>
        <dbReference type="EMBL" id="CAL6085741.1"/>
    </source>
</evidence>
<dbReference type="EMBL" id="CAXDID020000388">
    <property type="protein sequence ID" value="CAL6085741.1"/>
    <property type="molecule type" value="Genomic_DNA"/>
</dbReference>
<name>A0AA86NJU5_9EUKA</name>
<gene>
    <name evidence="3" type="ORF">HINF_LOCUS62824</name>
    <name evidence="2" type="ORF">HINF_LOCUS8964</name>
</gene>
<evidence type="ECO:0000313" key="2">
    <source>
        <dbReference type="EMBL" id="CAI9921319.1"/>
    </source>
</evidence>
<protein>
    <submittedName>
        <fullName evidence="3">Hypothetical_protein</fullName>
    </submittedName>
</protein>
<keyword evidence="1" id="KW-1133">Transmembrane helix</keyword>
<dbReference type="AlphaFoldDB" id="A0AA86NJU5"/>
<keyword evidence="1" id="KW-0812">Transmembrane</keyword>
<reference evidence="2" key="1">
    <citation type="submission" date="2023-06" db="EMBL/GenBank/DDBJ databases">
        <authorList>
            <person name="Kurt Z."/>
        </authorList>
    </citation>
    <scope>NUCLEOTIDE SEQUENCE</scope>
</reference>